<keyword evidence="1" id="KW-1185">Reference proteome</keyword>
<dbReference type="AlphaFoldDB" id="A0A915IIJ0"/>
<evidence type="ECO:0000313" key="2">
    <source>
        <dbReference type="WBParaSite" id="nRc.2.0.1.t13992-RA"/>
    </source>
</evidence>
<accession>A0A915IIJ0</accession>
<reference evidence="2" key="1">
    <citation type="submission" date="2022-11" db="UniProtKB">
        <authorList>
            <consortium name="WormBaseParasite"/>
        </authorList>
    </citation>
    <scope>IDENTIFICATION</scope>
</reference>
<protein>
    <submittedName>
        <fullName evidence="2">Uncharacterized protein</fullName>
    </submittedName>
</protein>
<organism evidence="1 2">
    <name type="scientific">Romanomermis culicivorax</name>
    <name type="common">Nematode worm</name>
    <dbReference type="NCBI Taxonomy" id="13658"/>
    <lineage>
        <taxon>Eukaryota</taxon>
        <taxon>Metazoa</taxon>
        <taxon>Ecdysozoa</taxon>
        <taxon>Nematoda</taxon>
        <taxon>Enoplea</taxon>
        <taxon>Dorylaimia</taxon>
        <taxon>Mermithida</taxon>
        <taxon>Mermithoidea</taxon>
        <taxon>Mermithidae</taxon>
        <taxon>Romanomermis</taxon>
    </lineage>
</organism>
<dbReference type="WBParaSite" id="nRc.2.0.1.t13992-RA">
    <property type="protein sequence ID" value="nRc.2.0.1.t13992-RA"/>
    <property type="gene ID" value="nRc.2.0.1.g13992"/>
</dbReference>
<name>A0A915IIJ0_ROMCU</name>
<proteinExistence type="predicted"/>
<sequence>MAAYNWSLLHRRAIAWISRWVRKSVPMIHRLFPLSSRITHLIICSLNPDSIVMTTGPWALTMAPSSTLILPQSGSWSDCLSKAHLTNPEERTQHWASVSISACALTAPSLMGIWKARVEAYLQTKVFDNGVRVSFWQTDKRMW</sequence>
<dbReference type="Proteomes" id="UP000887565">
    <property type="component" value="Unplaced"/>
</dbReference>
<evidence type="ECO:0000313" key="1">
    <source>
        <dbReference type="Proteomes" id="UP000887565"/>
    </source>
</evidence>